<proteinExistence type="predicted"/>
<gene>
    <name evidence="2" type="ORF">LTR97_010557</name>
</gene>
<evidence type="ECO:0000313" key="2">
    <source>
        <dbReference type="EMBL" id="KAK5693081.1"/>
    </source>
</evidence>
<comment type="caution">
    <text evidence="2">The sequence shown here is derived from an EMBL/GenBank/DDBJ whole genome shotgun (WGS) entry which is preliminary data.</text>
</comment>
<protein>
    <submittedName>
        <fullName evidence="2">Uncharacterized protein</fullName>
    </submittedName>
</protein>
<feature type="region of interest" description="Disordered" evidence="1">
    <location>
        <begin position="336"/>
        <end position="431"/>
    </location>
</feature>
<accession>A0AAN7VYH1</accession>
<evidence type="ECO:0000313" key="3">
    <source>
        <dbReference type="Proteomes" id="UP001310594"/>
    </source>
</evidence>
<reference evidence="2" key="1">
    <citation type="submission" date="2023-08" db="EMBL/GenBank/DDBJ databases">
        <title>Black Yeasts Isolated from many extreme environments.</title>
        <authorList>
            <person name="Coleine C."/>
            <person name="Stajich J.E."/>
            <person name="Selbmann L."/>
        </authorList>
    </citation>
    <scope>NUCLEOTIDE SEQUENCE</scope>
    <source>
        <strain evidence="2">CCFEE 5810</strain>
    </source>
</reference>
<feature type="compositionally biased region" description="Low complexity" evidence="1">
    <location>
        <begin position="361"/>
        <end position="375"/>
    </location>
</feature>
<sequence length="575" mass="61033">MASHINTDGRILPPLNISAPAPLINLRGFKWTTVDRAINTAQRLKNENQDAFANGGPSSHQQHLSEADAEAARHLPAQVETQLGLNAVPTPQLPPFPLTKLQGPYAGNGFNTIFRPRSNASKEDSPADLPIKPIFAAGVRDDNILELNLTTEQLTFGSTIGNIPNRGLEDQPDIILAGLPYLQTIQDATNVLTGRGDRIENDGIHFEPGMWLHVPASTENPKVGATIVRMASIPHGTTINAQGLVATVVKTTASDEFQGKPKIDDIDIRPSVLVTGKLILFPSMLSENKSSPRIPQNLDRFNEKGTITDEIIRNPNVVLRNAIKGQKFIDTVSFEVSTGPRPSVPKPVTSPSTAGTKLPNGSESGTTGTSVKGSTKPASTAPNTQALPSKPSTEAPNGGGSGTTNKNVEGSAEPPLKSKDQSSEPTTASLVGGGTANIAFLLGQKDLATKDVPNPPENPNADAAFMTSRFWIETVQYKVNVGLMTSQAPVLLTPTMPEGSTAPTPVFLVTPPSKLPSLPKMITIPGTQIQYSQQVNLVFAGLNWPHVSVATLVPTEPQPFTMPGFDVPAVLLDLS</sequence>
<dbReference type="EMBL" id="JAVRQU010000018">
    <property type="protein sequence ID" value="KAK5693081.1"/>
    <property type="molecule type" value="Genomic_DNA"/>
</dbReference>
<feature type="compositionally biased region" description="Polar residues" evidence="1">
    <location>
        <begin position="376"/>
        <end position="395"/>
    </location>
</feature>
<name>A0AAN7VYH1_9PEZI</name>
<organism evidence="2 3">
    <name type="scientific">Elasticomyces elasticus</name>
    <dbReference type="NCBI Taxonomy" id="574655"/>
    <lineage>
        <taxon>Eukaryota</taxon>
        <taxon>Fungi</taxon>
        <taxon>Dikarya</taxon>
        <taxon>Ascomycota</taxon>
        <taxon>Pezizomycotina</taxon>
        <taxon>Dothideomycetes</taxon>
        <taxon>Dothideomycetidae</taxon>
        <taxon>Mycosphaerellales</taxon>
        <taxon>Teratosphaeriaceae</taxon>
        <taxon>Elasticomyces</taxon>
    </lineage>
</organism>
<dbReference type="Proteomes" id="UP001310594">
    <property type="component" value="Unassembled WGS sequence"/>
</dbReference>
<evidence type="ECO:0000256" key="1">
    <source>
        <dbReference type="SAM" id="MobiDB-lite"/>
    </source>
</evidence>
<feature type="region of interest" description="Disordered" evidence="1">
    <location>
        <begin position="49"/>
        <end position="71"/>
    </location>
</feature>
<dbReference type="AlphaFoldDB" id="A0AAN7VYH1"/>